<keyword evidence="4" id="KW-0812">Transmembrane</keyword>
<keyword evidence="4" id="KW-0472">Membrane</keyword>
<dbReference type="PROSITE" id="PS50109">
    <property type="entry name" value="HIS_KIN"/>
    <property type="match status" value="1"/>
</dbReference>
<keyword evidence="4" id="KW-1133">Transmembrane helix</keyword>
<sequence>MKNKTVQDIVRFSWAATVFWTLVIVVSAFWNIYQSRDNTRKMALSHAILSLDKDLVYRRWAANHGGVYVPITEQTPPNPYLAMMPERDVTTTTGKRLTLMNPAYMTRQVFELGKEQYGAKGHITSLNPIRPENGPDEWERSALLMFQRQQVRELHALAPIDGQPYLRYMRAMVTEQSCLKCHGHQGYKVDEVRGGISVSVPLASFLRNEQQLTLSIAVAHGGIWLLGVGFIQLKRKRLTDVLLREEAAGKAVEVMQRQLFQNEKMASVGQLAAGVAHEINNPMGFISSNLGTLDKYLNRLSEFIASADQAVARSGNHEAVHQLMEARKRLKINHILDDIHQLIAESQDGAMRVRRIVQDLKSFSHVSEAETAWVDLNETLETTINIAWNEIKYVAVLNREFGELPRLRCFPQQLNQAFLNLLVNAAHAIKGNGTITVKTWCDDSNLFVAISDTGAGIAQEHLERIFEPFFTTKEVGKGTGLGLSICYDIIKKHNGEISVESTVGKGTTFTVRLPVAPADSD</sequence>
<protein>
    <recommendedName>
        <fullName evidence="2">histidine kinase</fullName>
        <ecNumber evidence="2">2.7.13.3</ecNumber>
    </recommendedName>
</protein>
<keyword evidence="6" id="KW-0808">Transferase</keyword>
<dbReference type="InterPro" id="IPR004358">
    <property type="entry name" value="Sig_transdc_His_kin-like_C"/>
</dbReference>
<dbReference type="PRINTS" id="PR00344">
    <property type="entry name" value="BCTRLSENSOR"/>
</dbReference>
<evidence type="ECO:0000256" key="4">
    <source>
        <dbReference type="SAM" id="Phobius"/>
    </source>
</evidence>
<evidence type="ECO:0000313" key="6">
    <source>
        <dbReference type="EMBL" id="CAH2031577.1"/>
    </source>
</evidence>
<dbReference type="CDD" id="cd00082">
    <property type="entry name" value="HisKA"/>
    <property type="match status" value="1"/>
</dbReference>
<accession>A0ABN8HJ21</accession>
<dbReference type="InterPro" id="IPR036097">
    <property type="entry name" value="HisK_dim/P_sf"/>
</dbReference>
<dbReference type="SMART" id="SM00388">
    <property type="entry name" value="HisKA"/>
    <property type="match status" value="1"/>
</dbReference>
<feature type="domain" description="Histidine kinase" evidence="5">
    <location>
        <begin position="274"/>
        <end position="517"/>
    </location>
</feature>
<organism evidence="6 7">
    <name type="scientific">Trichlorobacter ammonificans</name>
    <dbReference type="NCBI Taxonomy" id="2916410"/>
    <lineage>
        <taxon>Bacteria</taxon>
        <taxon>Pseudomonadati</taxon>
        <taxon>Thermodesulfobacteriota</taxon>
        <taxon>Desulfuromonadia</taxon>
        <taxon>Geobacterales</taxon>
        <taxon>Geobacteraceae</taxon>
        <taxon>Trichlorobacter</taxon>
    </lineage>
</organism>
<dbReference type="InterPro" id="IPR036890">
    <property type="entry name" value="HATPase_C_sf"/>
</dbReference>
<dbReference type="RefSeq" id="WP_305732393.1">
    <property type="nucleotide sequence ID" value="NZ_OW150024.1"/>
</dbReference>
<keyword evidence="3" id="KW-0597">Phosphoprotein</keyword>
<dbReference type="InterPro" id="IPR021796">
    <property type="entry name" value="Tll0287-like_dom"/>
</dbReference>
<dbReference type="InterPro" id="IPR005467">
    <property type="entry name" value="His_kinase_dom"/>
</dbReference>
<evidence type="ECO:0000256" key="1">
    <source>
        <dbReference type="ARBA" id="ARBA00000085"/>
    </source>
</evidence>
<dbReference type="Pfam" id="PF02518">
    <property type="entry name" value="HATPase_c"/>
    <property type="match status" value="1"/>
</dbReference>
<dbReference type="Proteomes" id="UP001295463">
    <property type="component" value="Chromosome"/>
</dbReference>
<dbReference type="Gene3D" id="3.30.565.10">
    <property type="entry name" value="Histidine kinase-like ATPase, C-terminal domain"/>
    <property type="match status" value="1"/>
</dbReference>
<proteinExistence type="predicted"/>
<evidence type="ECO:0000259" key="5">
    <source>
        <dbReference type="PROSITE" id="PS50109"/>
    </source>
</evidence>
<name>A0ABN8HJ21_9BACT</name>
<dbReference type="GO" id="GO:0004673">
    <property type="term" value="F:protein histidine kinase activity"/>
    <property type="evidence" value="ECO:0007669"/>
    <property type="project" value="UniProtKB-EC"/>
</dbReference>
<keyword evidence="6" id="KW-0418">Kinase</keyword>
<evidence type="ECO:0000313" key="7">
    <source>
        <dbReference type="Proteomes" id="UP001295463"/>
    </source>
</evidence>
<gene>
    <name evidence="6" type="ORF">GEAMG1_1745</name>
</gene>
<dbReference type="PANTHER" id="PTHR43065:SF50">
    <property type="entry name" value="HISTIDINE KINASE"/>
    <property type="match status" value="1"/>
</dbReference>
<reference evidence="6 7" key="1">
    <citation type="submission" date="2022-03" db="EMBL/GenBank/DDBJ databases">
        <authorList>
            <person name="Koch H."/>
        </authorList>
    </citation>
    <scope>NUCLEOTIDE SEQUENCE [LARGE SCALE GENOMIC DNA]</scope>
    <source>
        <strain evidence="6 7">G1</strain>
    </source>
</reference>
<dbReference type="SMART" id="SM00387">
    <property type="entry name" value="HATPase_c"/>
    <property type="match status" value="1"/>
</dbReference>
<dbReference type="InterPro" id="IPR003594">
    <property type="entry name" value="HATPase_dom"/>
</dbReference>
<dbReference type="EC" id="2.7.13.3" evidence="2"/>
<dbReference type="Gene3D" id="3.30.450.290">
    <property type="match status" value="1"/>
</dbReference>
<keyword evidence="7" id="KW-1185">Reference proteome</keyword>
<dbReference type="PANTHER" id="PTHR43065">
    <property type="entry name" value="SENSOR HISTIDINE KINASE"/>
    <property type="match status" value="1"/>
</dbReference>
<evidence type="ECO:0000256" key="3">
    <source>
        <dbReference type="ARBA" id="ARBA00022553"/>
    </source>
</evidence>
<dbReference type="Pfam" id="PF11845">
    <property type="entry name" value="Tll0287-like"/>
    <property type="match status" value="1"/>
</dbReference>
<dbReference type="Gene3D" id="1.10.287.130">
    <property type="match status" value="1"/>
</dbReference>
<dbReference type="SUPFAM" id="SSF47384">
    <property type="entry name" value="Homodimeric domain of signal transducing histidine kinase"/>
    <property type="match status" value="1"/>
</dbReference>
<evidence type="ECO:0000256" key="2">
    <source>
        <dbReference type="ARBA" id="ARBA00012438"/>
    </source>
</evidence>
<dbReference type="EMBL" id="OW150024">
    <property type="protein sequence ID" value="CAH2031577.1"/>
    <property type="molecule type" value="Genomic_DNA"/>
</dbReference>
<dbReference type="InterPro" id="IPR003661">
    <property type="entry name" value="HisK_dim/P_dom"/>
</dbReference>
<comment type="catalytic activity">
    <reaction evidence="1">
        <text>ATP + protein L-histidine = ADP + protein N-phospho-L-histidine.</text>
        <dbReference type="EC" id="2.7.13.3"/>
    </reaction>
</comment>
<feature type="transmembrane region" description="Helical" evidence="4">
    <location>
        <begin position="12"/>
        <end position="33"/>
    </location>
</feature>
<dbReference type="SUPFAM" id="SSF55874">
    <property type="entry name" value="ATPase domain of HSP90 chaperone/DNA topoisomerase II/histidine kinase"/>
    <property type="match status" value="1"/>
</dbReference>